<comment type="similarity">
    <text evidence="2 8">Belongs to the MIP/aquaporin (TC 1.A.8) family.</text>
</comment>
<dbReference type="PANTHER" id="PTHR19139">
    <property type="entry name" value="AQUAPORIN TRANSPORTER"/>
    <property type="match status" value="1"/>
</dbReference>
<dbReference type="InterPro" id="IPR000425">
    <property type="entry name" value="MIP"/>
</dbReference>
<reference evidence="10 11" key="1">
    <citation type="journal article" date="2017" name="Gigascience">
        <title>Genome sequence of the small brown planthopper, Laodelphax striatellus.</title>
        <authorList>
            <person name="Zhu J."/>
            <person name="Jiang F."/>
            <person name="Wang X."/>
            <person name="Yang P."/>
            <person name="Bao Y."/>
            <person name="Zhao W."/>
            <person name="Wang W."/>
            <person name="Lu H."/>
            <person name="Wang Q."/>
            <person name="Cui N."/>
            <person name="Li J."/>
            <person name="Chen X."/>
            <person name="Luo L."/>
            <person name="Yu J."/>
            <person name="Kang L."/>
            <person name="Cui F."/>
        </authorList>
    </citation>
    <scope>NUCLEOTIDE SEQUENCE [LARGE SCALE GENOMIC DNA]</scope>
    <source>
        <strain evidence="10">Lst14</strain>
    </source>
</reference>
<name>A0A482X2G4_LAOST</name>
<keyword evidence="4" id="KW-1003">Cell membrane</keyword>
<dbReference type="Pfam" id="PF00230">
    <property type="entry name" value="MIP"/>
    <property type="match status" value="1"/>
</dbReference>
<dbReference type="FunFam" id="1.20.1080.10:FF:000023">
    <property type="entry name" value="Prip, isoform A"/>
    <property type="match status" value="1"/>
</dbReference>
<organism evidence="10 11">
    <name type="scientific">Laodelphax striatellus</name>
    <name type="common">Small brown planthopper</name>
    <name type="synonym">Delphax striatella</name>
    <dbReference type="NCBI Taxonomy" id="195883"/>
    <lineage>
        <taxon>Eukaryota</taxon>
        <taxon>Metazoa</taxon>
        <taxon>Ecdysozoa</taxon>
        <taxon>Arthropoda</taxon>
        <taxon>Hexapoda</taxon>
        <taxon>Insecta</taxon>
        <taxon>Pterygota</taxon>
        <taxon>Neoptera</taxon>
        <taxon>Paraneoptera</taxon>
        <taxon>Hemiptera</taxon>
        <taxon>Auchenorrhyncha</taxon>
        <taxon>Fulgoroidea</taxon>
        <taxon>Delphacidae</taxon>
        <taxon>Criomorphinae</taxon>
        <taxon>Laodelphax</taxon>
    </lineage>
</organism>
<dbReference type="EMBL" id="QKKF02019433">
    <property type="protein sequence ID" value="RZF40039.1"/>
    <property type="molecule type" value="Genomic_DNA"/>
</dbReference>
<dbReference type="SUPFAM" id="SSF81338">
    <property type="entry name" value="Aquaporin-like"/>
    <property type="match status" value="1"/>
</dbReference>
<evidence type="ECO:0000256" key="5">
    <source>
        <dbReference type="ARBA" id="ARBA00022692"/>
    </source>
</evidence>
<feature type="transmembrane region" description="Helical" evidence="9">
    <location>
        <begin position="246"/>
        <end position="266"/>
    </location>
</feature>
<proteinExistence type="inferred from homology"/>
<dbReference type="NCBIfam" id="TIGR00861">
    <property type="entry name" value="MIP"/>
    <property type="match status" value="1"/>
</dbReference>
<evidence type="ECO:0008006" key="12">
    <source>
        <dbReference type="Google" id="ProtNLM"/>
    </source>
</evidence>
<keyword evidence="6 9" id="KW-1133">Transmembrane helix</keyword>
<evidence type="ECO:0000256" key="1">
    <source>
        <dbReference type="ARBA" id="ARBA00004651"/>
    </source>
</evidence>
<evidence type="ECO:0000313" key="10">
    <source>
        <dbReference type="EMBL" id="RZF40039.1"/>
    </source>
</evidence>
<feature type="transmembrane region" description="Helical" evidence="9">
    <location>
        <begin position="213"/>
        <end position="234"/>
    </location>
</feature>
<keyword evidence="3 8" id="KW-0813">Transport</keyword>
<evidence type="ECO:0000256" key="7">
    <source>
        <dbReference type="ARBA" id="ARBA00023136"/>
    </source>
</evidence>
<feature type="transmembrane region" description="Helical" evidence="9">
    <location>
        <begin position="168"/>
        <end position="192"/>
    </location>
</feature>
<dbReference type="GO" id="GO:0015267">
    <property type="term" value="F:channel activity"/>
    <property type="evidence" value="ECO:0007669"/>
    <property type="project" value="InterPro"/>
</dbReference>
<dbReference type="STRING" id="195883.A0A482X2G4"/>
<evidence type="ECO:0000256" key="2">
    <source>
        <dbReference type="ARBA" id="ARBA00006175"/>
    </source>
</evidence>
<keyword evidence="7 9" id="KW-0472">Membrane</keyword>
<comment type="caution">
    <text evidence="10">The sequence shown here is derived from an EMBL/GenBank/DDBJ whole genome shotgun (WGS) entry which is preliminary data.</text>
</comment>
<dbReference type="Proteomes" id="UP000291343">
    <property type="component" value="Unassembled WGS sequence"/>
</dbReference>
<sequence>MVGGGVKGGLSAQDKAELVLLHASGLSGSQTALEFHTRHPDKPLPDRGLVGTLHDKFRRTGSVSSRTRIMSALKNRLGVSEVTDNKSNLGRALVAEMVGNFVLNFFGCLSVLDLNKAANAQAAPNIVVIALSFGLAIMACVQSLGHVSGAHINPAVTFGFVATGKVTIIRAVLYIIAQCIGAIGGSAALKALTPPAYAESGLGMTTINEASGLTPLQGFGIEFFLGFILVLVVFGVCDPNKADLKAPSAVIIGLTVALGHLGAIDYTGSSMNPARTFGSAVIANIWANHWVYWAGPSLGGIAASLLYTHVFAAPTKGEYSPVQVEEKELKRLDGKNDDGVA</sequence>
<evidence type="ECO:0000256" key="4">
    <source>
        <dbReference type="ARBA" id="ARBA00022475"/>
    </source>
</evidence>
<dbReference type="Gene3D" id="1.20.1080.10">
    <property type="entry name" value="Glycerol uptake facilitator protein"/>
    <property type="match status" value="1"/>
</dbReference>
<dbReference type="GO" id="GO:0005886">
    <property type="term" value="C:plasma membrane"/>
    <property type="evidence" value="ECO:0007669"/>
    <property type="project" value="UniProtKB-SubCell"/>
</dbReference>
<gene>
    <name evidence="10" type="ORF">LSTR_LSTR002442</name>
</gene>
<dbReference type="CDD" id="cd00333">
    <property type="entry name" value="MIP"/>
    <property type="match status" value="1"/>
</dbReference>
<dbReference type="FunCoup" id="A0A482X2G4">
    <property type="interactions" value="42"/>
</dbReference>
<evidence type="ECO:0000256" key="9">
    <source>
        <dbReference type="SAM" id="Phobius"/>
    </source>
</evidence>
<feature type="transmembrane region" description="Helical" evidence="9">
    <location>
        <begin position="92"/>
        <end position="114"/>
    </location>
</feature>
<feature type="transmembrane region" description="Helical" evidence="9">
    <location>
        <begin position="126"/>
        <end position="148"/>
    </location>
</feature>
<comment type="subcellular location">
    <subcellularLocation>
        <location evidence="1">Cell membrane</location>
        <topology evidence="1">Multi-pass membrane protein</topology>
    </subcellularLocation>
</comment>
<dbReference type="InParanoid" id="A0A482X2G4"/>
<dbReference type="InterPro" id="IPR022357">
    <property type="entry name" value="MIP_CS"/>
</dbReference>
<dbReference type="AlphaFoldDB" id="A0A482X2G4"/>
<dbReference type="InterPro" id="IPR034294">
    <property type="entry name" value="Aquaporin_transptr"/>
</dbReference>
<dbReference type="PROSITE" id="PS00221">
    <property type="entry name" value="MIP"/>
    <property type="match status" value="1"/>
</dbReference>
<dbReference type="OrthoDB" id="3222at2759"/>
<evidence type="ECO:0000256" key="3">
    <source>
        <dbReference type="ARBA" id="ARBA00022448"/>
    </source>
</evidence>
<protein>
    <recommendedName>
        <fullName evidence="12">Aquaporin</fullName>
    </recommendedName>
</protein>
<evidence type="ECO:0000313" key="11">
    <source>
        <dbReference type="Proteomes" id="UP000291343"/>
    </source>
</evidence>
<evidence type="ECO:0000256" key="8">
    <source>
        <dbReference type="RuleBase" id="RU000477"/>
    </source>
</evidence>
<keyword evidence="11" id="KW-1185">Reference proteome</keyword>
<accession>A0A482X2G4</accession>
<dbReference type="PANTHER" id="PTHR19139:SF199">
    <property type="entry name" value="MIP17260P"/>
    <property type="match status" value="1"/>
</dbReference>
<keyword evidence="5 8" id="KW-0812">Transmembrane</keyword>
<dbReference type="SMR" id="A0A482X2G4"/>
<dbReference type="InterPro" id="IPR023271">
    <property type="entry name" value="Aquaporin-like"/>
</dbReference>
<dbReference type="PRINTS" id="PR00783">
    <property type="entry name" value="MINTRINSICP"/>
</dbReference>
<evidence type="ECO:0000256" key="6">
    <source>
        <dbReference type="ARBA" id="ARBA00022989"/>
    </source>
</evidence>